<dbReference type="Gene3D" id="3.40.1690.10">
    <property type="entry name" value="secretion proteins EscU"/>
    <property type="match status" value="1"/>
</dbReference>
<dbReference type="PRINTS" id="PR00950">
    <property type="entry name" value="TYPE3IMSPROT"/>
</dbReference>
<comment type="similarity">
    <text evidence="2 13">Belongs to the type III secretion exporter family.</text>
</comment>
<comment type="function">
    <text evidence="12 13">Required for formation of the rod structure in the basal body of the flagellar apparatus. Together with FliI and FliH, may constitute the export apparatus of flagellin.</text>
</comment>
<reference evidence="15 16" key="1">
    <citation type="submission" date="2019-02" db="EMBL/GenBank/DDBJ databases">
        <title>Deep-cultivation of Planctomycetes and their phenomic and genomic characterization uncovers novel biology.</title>
        <authorList>
            <person name="Wiegand S."/>
            <person name="Jogler M."/>
            <person name="Boedeker C."/>
            <person name="Pinto D."/>
            <person name="Vollmers J."/>
            <person name="Rivas-Marin E."/>
            <person name="Kohn T."/>
            <person name="Peeters S.H."/>
            <person name="Heuer A."/>
            <person name="Rast P."/>
            <person name="Oberbeckmann S."/>
            <person name="Bunk B."/>
            <person name="Jeske O."/>
            <person name="Meyerdierks A."/>
            <person name="Storesund J.E."/>
            <person name="Kallscheuer N."/>
            <person name="Luecker S."/>
            <person name="Lage O.M."/>
            <person name="Pohl T."/>
            <person name="Merkel B.J."/>
            <person name="Hornburger P."/>
            <person name="Mueller R.-W."/>
            <person name="Bruemmer F."/>
            <person name="Labrenz M."/>
            <person name="Spormann A.M."/>
            <person name="Op den Camp H."/>
            <person name="Overmann J."/>
            <person name="Amann R."/>
            <person name="Jetten M.S.M."/>
            <person name="Mascher T."/>
            <person name="Medema M.H."/>
            <person name="Devos D.P."/>
            <person name="Kaster A.-K."/>
            <person name="Ovreas L."/>
            <person name="Rohde M."/>
            <person name="Galperin M.Y."/>
            <person name="Jogler C."/>
        </authorList>
    </citation>
    <scope>NUCLEOTIDE SEQUENCE [LARGE SCALE GENOMIC DNA]</scope>
    <source>
        <strain evidence="15 16">Pan216</strain>
    </source>
</reference>
<dbReference type="PANTHER" id="PTHR30531">
    <property type="entry name" value="FLAGELLAR BIOSYNTHETIC PROTEIN FLHB"/>
    <property type="match status" value="1"/>
</dbReference>
<keyword evidence="11 13" id="KW-1006">Bacterial flagellum protein export</keyword>
<keyword evidence="4 13" id="KW-0813">Transport</keyword>
<name>A0A518B972_9BACT</name>
<evidence type="ECO:0000256" key="2">
    <source>
        <dbReference type="ARBA" id="ARBA00010690"/>
    </source>
</evidence>
<keyword evidence="6 13" id="KW-0812">Transmembrane</keyword>
<comment type="caution">
    <text evidence="13">Lacks conserved residue(s) required for the propagation of feature annotation.</text>
</comment>
<dbReference type="GO" id="GO:0044780">
    <property type="term" value="P:bacterial-type flagellum assembly"/>
    <property type="evidence" value="ECO:0007669"/>
    <property type="project" value="InterPro"/>
</dbReference>
<dbReference type="SUPFAM" id="SSF160544">
    <property type="entry name" value="EscU C-terminal domain-like"/>
    <property type="match status" value="1"/>
</dbReference>
<dbReference type="InterPro" id="IPR006135">
    <property type="entry name" value="T3SS_substrate_exporter"/>
</dbReference>
<feature type="transmembrane region" description="Helical" evidence="13">
    <location>
        <begin position="32"/>
        <end position="53"/>
    </location>
</feature>
<keyword evidence="5 13" id="KW-1003">Cell membrane</keyword>
<dbReference type="AlphaFoldDB" id="A0A518B972"/>
<evidence type="ECO:0000256" key="7">
    <source>
        <dbReference type="ARBA" id="ARBA00022795"/>
    </source>
</evidence>
<evidence type="ECO:0000256" key="11">
    <source>
        <dbReference type="ARBA" id="ARBA00023225"/>
    </source>
</evidence>
<evidence type="ECO:0000256" key="9">
    <source>
        <dbReference type="ARBA" id="ARBA00022989"/>
    </source>
</evidence>
<keyword evidence="9 13" id="KW-1133">Transmembrane helix</keyword>
<evidence type="ECO:0000256" key="6">
    <source>
        <dbReference type="ARBA" id="ARBA00022692"/>
    </source>
</evidence>
<proteinExistence type="inferred from homology"/>
<gene>
    <name evidence="15" type="primary">flhB_1</name>
    <name evidence="13" type="synonym">flhB</name>
    <name evidence="15" type="ORF">Pan216_43950</name>
</gene>
<feature type="region of interest" description="Disordered" evidence="14">
    <location>
        <begin position="1"/>
        <end position="27"/>
    </location>
</feature>
<evidence type="ECO:0000313" key="15">
    <source>
        <dbReference type="EMBL" id="QDU63515.1"/>
    </source>
</evidence>
<evidence type="ECO:0000256" key="1">
    <source>
        <dbReference type="ARBA" id="ARBA00004651"/>
    </source>
</evidence>
<comment type="subcellular location">
    <subcellularLocation>
        <location evidence="1">Cell membrane</location>
        <topology evidence="1">Multi-pass membrane protein</topology>
    </subcellularLocation>
</comment>
<protein>
    <recommendedName>
        <fullName evidence="3 13">Flagellar biosynthetic protein FlhB</fullName>
    </recommendedName>
</protein>
<dbReference type="RefSeq" id="WP_145261042.1">
    <property type="nucleotide sequence ID" value="NZ_CP036279.1"/>
</dbReference>
<dbReference type="PANTHER" id="PTHR30531:SF12">
    <property type="entry name" value="FLAGELLAR BIOSYNTHETIC PROTEIN FLHB"/>
    <property type="match status" value="1"/>
</dbReference>
<dbReference type="Pfam" id="PF01312">
    <property type="entry name" value="Bac_export_2"/>
    <property type="match status" value="1"/>
</dbReference>
<keyword evidence="15" id="KW-0966">Cell projection</keyword>
<sequence>MAEDVGERTESATPRRREQARNRGQVATSRDLNGAAILLAAVVSFHVFGLMMLGEAIRVLRYCLGTPWLDLSIERVRIEIAKLAILAFLALLPILSILVATALGVNIFQTRGLLLAYDKNYFNLNAINPINGFQRIFSTRTLVRVATDLAKVAVVGTVAYLFISGELLPLSALLGMPFPVMGGYAFNRFLTLGYSLVAVLLTLGAADYAFQIYQNERDMKMTRQEVKEEGKDVEGDPQIKSRRRQIQAELARQRMMQAVPEAEVVITNPTEIAVALKYNVDEMDAPMVVALGAGNIAQRIRELANENGIPIIENKPLARYLFKSATLDRMIPEDTFQAVAEILAYVYQISGRRSSDMRHGRGDA</sequence>
<keyword evidence="16" id="KW-1185">Reference proteome</keyword>
<evidence type="ECO:0000256" key="4">
    <source>
        <dbReference type="ARBA" id="ARBA00022448"/>
    </source>
</evidence>
<evidence type="ECO:0000256" key="13">
    <source>
        <dbReference type="RuleBase" id="RU364091"/>
    </source>
</evidence>
<organism evidence="15 16">
    <name type="scientific">Kolteria novifilia</name>
    <dbReference type="NCBI Taxonomy" id="2527975"/>
    <lineage>
        <taxon>Bacteria</taxon>
        <taxon>Pseudomonadati</taxon>
        <taxon>Planctomycetota</taxon>
        <taxon>Planctomycetia</taxon>
        <taxon>Kolteriales</taxon>
        <taxon>Kolteriaceae</taxon>
        <taxon>Kolteria</taxon>
    </lineage>
</organism>
<feature type="transmembrane region" description="Helical" evidence="13">
    <location>
        <begin position="192"/>
        <end position="213"/>
    </location>
</feature>
<dbReference type="Proteomes" id="UP000317093">
    <property type="component" value="Chromosome"/>
</dbReference>
<dbReference type="NCBIfam" id="TIGR00328">
    <property type="entry name" value="flhB"/>
    <property type="match status" value="1"/>
</dbReference>
<feature type="compositionally biased region" description="Basic and acidic residues" evidence="14">
    <location>
        <begin position="1"/>
        <end position="21"/>
    </location>
</feature>
<dbReference type="InterPro" id="IPR029025">
    <property type="entry name" value="T3SS_substrate_exporter_C"/>
</dbReference>
<evidence type="ECO:0000256" key="12">
    <source>
        <dbReference type="ARBA" id="ARBA00025078"/>
    </source>
</evidence>
<evidence type="ECO:0000256" key="14">
    <source>
        <dbReference type="SAM" id="MobiDB-lite"/>
    </source>
</evidence>
<dbReference type="OrthoDB" id="9807950at2"/>
<dbReference type="GO" id="GO:0009306">
    <property type="term" value="P:protein secretion"/>
    <property type="evidence" value="ECO:0007669"/>
    <property type="project" value="InterPro"/>
</dbReference>
<keyword evidence="15" id="KW-0282">Flagellum</keyword>
<evidence type="ECO:0000256" key="8">
    <source>
        <dbReference type="ARBA" id="ARBA00022927"/>
    </source>
</evidence>
<dbReference type="KEGG" id="knv:Pan216_43950"/>
<accession>A0A518B972</accession>
<evidence type="ECO:0000256" key="5">
    <source>
        <dbReference type="ARBA" id="ARBA00022475"/>
    </source>
</evidence>
<keyword evidence="8 13" id="KW-0653">Protein transport</keyword>
<dbReference type="EMBL" id="CP036279">
    <property type="protein sequence ID" value="QDU63515.1"/>
    <property type="molecule type" value="Genomic_DNA"/>
</dbReference>
<dbReference type="Gene3D" id="6.10.250.2080">
    <property type="match status" value="1"/>
</dbReference>
<dbReference type="InterPro" id="IPR006136">
    <property type="entry name" value="FlhB"/>
</dbReference>
<evidence type="ECO:0000313" key="16">
    <source>
        <dbReference type="Proteomes" id="UP000317093"/>
    </source>
</evidence>
<dbReference type="GO" id="GO:0005886">
    <property type="term" value="C:plasma membrane"/>
    <property type="evidence" value="ECO:0007669"/>
    <property type="project" value="UniProtKB-SubCell"/>
</dbReference>
<evidence type="ECO:0000256" key="10">
    <source>
        <dbReference type="ARBA" id="ARBA00023136"/>
    </source>
</evidence>
<keyword evidence="7 13" id="KW-1005">Bacterial flagellum biogenesis</keyword>
<keyword evidence="15" id="KW-0969">Cilium</keyword>
<keyword evidence="10 13" id="KW-0472">Membrane</keyword>
<evidence type="ECO:0000256" key="3">
    <source>
        <dbReference type="ARBA" id="ARBA00021622"/>
    </source>
</evidence>
<feature type="transmembrane region" description="Helical" evidence="13">
    <location>
        <begin position="83"/>
        <end position="108"/>
    </location>
</feature>